<keyword evidence="1" id="KW-0863">Zinc-finger</keyword>
<feature type="region of interest" description="Disordered" evidence="2">
    <location>
        <begin position="1"/>
        <end position="30"/>
    </location>
</feature>
<keyword evidence="5" id="KW-1185">Reference proteome</keyword>
<proteinExistence type="predicted"/>
<dbReference type="SMART" id="SM00343">
    <property type="entry name" value="ZnF_C2HC"/>
    <property type="match status" value="2"/>
</dbReference>
<dbReference type="Proteomes" id="UP001176941">
    <property type="component" value="Chromosome 4"/>
</dbReference>
<dbReference type="InterPro" id="IPR001878">
    <property type="entry name" value="Znf_CCHC"/>
</dbReference>
<dbReference type="InterPro" id="IPR036875">
    <property type="entry name" value="Znf_CCHC_sf"/>
</dbReference>
<reference evidence="4" key="1">
    <citation type="submission" date="2023-04" db="EMBL/GenBank/DDBJ databases">
        <authorList>
            <consortium name="ELIXIR-Norway"/>
        </authorList>
    </citation>
    <scope>NUCLEOTIDE SEQUENCE [LARGE SCALE GENOMIC DNA]</scope>
</reference>
<dbReference type="PROSITE" id="PS50158">
    <property type="entry name" value="ZF_CCHC"/>
    <property type="match status" value="1"/>
</dbReference>
<keyword evidence="1" id="KW-0479">Metal-binding</keyword>
<name>A0ABN8ZJF9_RANTA</name>
<dbReference type="InterPro" id="IPR050462">
    <property type="entry name" value="Retroviral_Gag-Pol_poly"/>
</dbReference>
<gene>
    <name evidence="4" type="ORF">MRATA1EN1_LOCUS22861</name>
</gene>
<dbReference type="Gene3D" id="4.10.60.10">
    <property type="entry name" value="Zinc finger, CCHC-type"/>
    <property type="match status" value="1"/>
</dbReference>
<dbReference type="Pfam" id="PF00098">
    <property type="entry name" value="zf-CCHC"/>
    <property type="match status" value="1"/>
</dbReference>
<feature type="compositionally biased region" description="Polar residues" evidence="2">
    <location>
        <begin position="1"/>
        <end position="11"/>
    </location>
</feature>
<feature type="compositionally biased region" description="Basic and acidic residues" evidence="2">
    <location>
        <begin position="12"/>
        <end position="30"/>
    </location>
</feature>
<feature type="domain" description="CCHC-type" evidence="3">
    <location>
        <begin position="56"/>
        <end position="72"/>
    </location>
</feature>
<keyword evidence="1" id="KW-0862">Zinc</keyword>
<evidence type="ECO:0000313" key="4">
    <source>
        <dbReference type="EMBL" id="CAI9173899.1"/>
    </source>
</evidence>
<sequence length="115" mass="13075">MIQTATNTFYNREQEKEAKAQEREGRKETRHAQMLAALQGSPMAHREPLKDKARGKCLICRQAGHWAKECPNRDKSPRTAGHKCHQLGHWAALCPRDPKASRSSAKPSLTMVWED</sequence>
<dbReference type="PANTHER" id="PTHR33166">
    <property type="entry name" value="GAG_P30 DOMAIN-CONTAINING PROTEIN"/>
    <property type="match status" value="1"/>
</dbReference>
<protein>
    <recommendedName>
        <fullName evidence="3">CCHC-type domain-containing protein</fullName>
    </recommendedName>
</protein>
<feature type="region of interest" description="Disordered" evidence="2">
    <location>
        <begin position="96"/>
        <end position="115"/>
    </location>
</feature>
<accession>A0ABN8ZJF9</accession>
<evidence type="ECO:0000259" key="3">
    <source>
        <dbReference type="PROSITE" id="PS50158"/>
    </source>
</evidence>
<dbReference type="EMBL" id="OX459940">
    <property type="protein sequence ID" value="CAI9173899.1"/>
    <property type="molecule type" value="Genomic_DNA"/>
</dbReference>
<organism evidence="4 5">
    <name type="scientific">Rangifer tarandus platyrhynchus</name>
    <name type="common">Svalbard reindeer</name>
    <dbReference type="NCBI Taxonomy" id="3082113"/>
    <lineage>
        <taxon>Eukaryota</taxon>
        <taxon>Metazoa</taxon>
        <taxon>Chordata</taxon>
        <taxon>Craniata</taxon>
        <taxon>Vertebrata</taxon>
        <taxon>Euteleostomi</taxon>
        <taxon>Mammalia</taxon>
        <taxon>Eutheria</taxon>
        <taxon>Laurasiatheria</taxon>
        <taxon>Artiodactyla</taxon>
        <taxon>Ruminantia</taxon>
        <taxon>Pecora</taxon>
        <taxon>Cervidae</taxon>
        <taxon>Odocoileinae</taxon>
        <taxon>Rangifer</taxon>
    </lineage>
</organism>
<evidence type="ECO:0000256" key="2">
    <source>
        <dbReference type="SAM" id="MobiDB-lite"/>
    </source>
</evidence>
<evidence type="ECO:0000313" key="5">
    <source>
        <dbReference type="Proteomes" id="UP001176941"/>
    </source>
</evidence>
<evidence type="ECO:0000256" key="1">
    <source>
        <dbReference type="PROSITE-ProRule" id="PRU00047"/>
    </source>
</evidence>
<dbReference type="SUPFAM" id="SSF57756">
    <property type="entry name" value="Retrovirus zinc finger-like domains"/>
    <property type="match status" value="1"/>
</dbReference>